<gene>
    <name evidence="3" type="ORF">NP233_g13106</name>
</gene>
<keyword evidence="2" id="KW-0949">S-adenosyl-L-methionine</keyword>
<dbReference type="InterPro" id="IPR051654">
    <property type="entry name" value="Meroterpenoid_MTases"/>
</dbReference>
<dbReference type="PANTHER" id="PTHR35897:SF1">
    <property type="entry name" value="METHYLTRANSFERASE AUSD"/>
    <property type="match status" value="1"/>
</dbReference>
<dbReference type="AlphaFoldDB" id="A0AAD5YJT1"/>
<proteinExistence type="predicted"/>
<dbReference type="EMBL" id="JANIEX010002229">
    <property type="protein sequence ID" value="KAJ3551300.1"/>
    <property type="molecule type" value="Genomic_DNA"/>
</dbReference>
<evidence type="ECO:0008006" key="5">
    <source>
        <dbReference type="Google" id="ProtNLM"/>
    </source>
</evidence>
<evidence type="ECO:0000256" key="1">
    <source>
        <dbReference type="ARBA" id="ARBA00022679"/>
    </source>
</evidence>
<dbReference type="PANTHER" id="PTHR35897">
    <property type="entry name" value="METHYLTRANSFERASE AUSD"/>
    <property type="match status" value="1"/>
</dbReference>
<dbReference type="GO" id="GO:0016740">
    <property type="term" value="F:transferase activity"/>
    <property type="evidence" value="ECO:0007669"/>
    <property type="project" value="UniProtKB-KW"/>
</dbReference>
<sequence>MPQGFFPVDPSLYNLSREDLSFLRLLTGITDDEELKQHVLAIQAKAYEICPYPCIRHFTFAKQPITRIPYYERVLAFGRENPDALFLDLGCCFGSDLRKVVHDGWPVNRAIGSDLIPGKHAYTHSLYPKI</sequence>
<evidence type="ECO:0000313" key="4">
    <source>
        <dbReference type="Proteomes" id="UP001213000"/>
    </source>
</evidence>
<evidence type="ECO:0000256" key="2">
    <source>
        <dbReference type="ARBA" id="ARBA00022691"/>
    </source>
</evidence>
<protein>
    <recommendedName>
        <fullName evidence="5">Methyltransferase</fullName>
    </recommendedName>
</protein>
<name>A0AAD5YJT1_9AGAR</name>
<keyword evidence="1" id="KW-0808">Transferase</keyword>
<keyword evidence="4" id="KW-1185">Reference proteome</keyword>
<organism evidence="3 4">
    <name type="scientific">Leucocoprinus birnbaumii</name>
    <dbReference type="NCBI Taxonomy" id="56174"/>
    <lineage>
        <taxon>Eukaryota</taxon>
        <taxon>Fungi</taxon>
        <taxon>Dikarya</taxon>
        <taxon>Basidiomycota</taxon>
        <taxon>Agaricomycotina</taxon>
        <taxon>Agaricomycetes</taxon>
        <taxon>Agaricomycetidae</taxon>
        <taxon>Agaricales</taxon>
        <taxon>Agaricineae</taxon>
        <taxon>Agaricaceae</taxon>
        <taxon>Leucocoprinus</taxon>
    </lineage>
</organism>
<reference evidence="3" key="1">
    <citation type="submission" date="2022-07" db="EMBL/GenBank/DDBJ databases">
        <title>Genome Sequence of Leucocoprinus birnbaumii.</title>
        <authorList>
            <person name="Buettner E."/>
        </authorList>
    </citation>
    <scope>NUCLEOTIDE SEQUENCE</scope>
    <source>
        <strain evidence="3">VT141</strain>
    </source>
</reference>
<evidence type="ECO:0000313" key="3">
    <source>
        <dbReference type="EMBL" id="KAJ3551300.1"/>
    </source>
</evidence>
<comment type="caution">
    <text evidence="3">The sequence shown here is derived from an EMBL/GenBank/DDBJ whole genome shotgun (WGS) entry which is preliminary data.</text>
</comment>
<accession>A0AAD5YJT1</accession>
<dbReference type="Proteomes" id="UP001213000">
    <property type="component" value="Unassembled WGS sequence"/>
</dbReference>